<accession>A0A3P1CVZ5</accession>
<dbReference type="Gene3D" id="3.40.50.720">
    <property type="entry name" value="NAD(P)-binding Rossmann-like Domain"/>
    <property type="match status" value="1"/>
</dbReference>
<protein>
    <submittedName>
        <fullName evidence="5">SDR family oxidoreductase</fullName>
    </submittedName>
</protein>
<dbReference type="EMBL" id="RQJP01000001">
    <property type="protein sequence ID" value="RRB17326.1"/>
    <property type="molecule type" value="Genomic_DNA"/>
</dbReference>
<dbReference type="InterPro" id="IPR036291">
    <property type="entry name" value="NAD(P)-bd_dom_sf"/>
</dbReference>
<keyword evidence="6" id="KW-1185">Reference proteome</keyword>
<gene>
    <name evidence="5" type="ORF">EHT87_03310</name>
</gene>
<evidence type="ECO:0000256" key="1">
    <source>
        <dbReference type="ARBA" id="ARBA00006484"/>
    </source>
</evidence>
<dbReference type="GO" id="GO:0016616">
    <property type="term" value="F:oxidoreductase activity, acting on the CH-OH group of donors, NAD or NADP as acceptor"/>
    <property type="evidence" value="ECO:0007669"/>
    <property type="project" value="InterPro"/>
</dbReference>
<dbReference type="OrthoDB" id="5786478at2"/>
<dbReference type="PRINTS" id="PR00080">
    <property type="entry name" value="SDRFAMILY"/>
</dbReference>
<dbReference type="InterPro" id="IPR045313">
    <property type="entry name" value="CBR1-like"/>
</dbReference>
<sequence>MKKVLITGANKSIGLETARQLLRDGYYVYLGSRDVEKGQKAVESLVAEGLDQVELLKIDVSDPESVKAARQELGRKTDVLDVLINNAGISGAFPQPATSADLAMIRQVFDTNFFGVIQVTQAFLDLLEKSEAPRIVNVTSGLGSLTLHSDPTWKYYGVKGAAYGPSKTALNAYTVVLAYELRDTPFKVNAVDPGYTATDFNHHSGPGTVEDAASLVVKYAILDENGPTGGFFSTDNDPVSGVSPW</sequence>
<comment type="caution">
    <text evidence="5">The sequence shown here is derived from an EMBL/GenBank/DDBJ whole genome shotgun (WGS) entry which is preliminary data.</text>
</comment>
<dbReference type="SUPFAM" id="SSF51735">
    <property type="entry name" value="NAD(P)-binding Rossmann-fold domains"/>
    <property type="match status" value="1"/>
</dbReference>
<dbReference type="Proteomes" id="UP000274271">
    <property type="component" value="Unassembled WGS sequence"/>
</dbReference>
<dbReference type="PANTHER" id="PTHR43490">
    <property type="entry name" value="(+)-NEOMENTHOL DEHYDROGENASE"/>
    <property type="match status" value="1"/>
</dbReference>
<dbReference type="Pfam" id="PF00106">
    <property type="entry name" value="adh_short"/>
    <property type="match status" value="1"/>
</dbReference>
<evidence type="ECO:0000256" key="4">
    <source>
        <dbReference type="RuleBase" id="RU000363"/>
    </source>
</evidence>
<evidence type="ECO:0000313" key="6">
    <source>
        <dbReference type="Proteomes" id="UP000274271"/>
    </source>
</evidence>
<comment type="similarity">
    <text evidence="1 4">Belongs to the short-chain dehydrogenases/reductases (SDR) family.</text>
</comment>
<proteinExistence type="inferred from homology"/>
<evidence type="ECO:0000256" key="3">
    <source>
        <dbReference type="ARBA" id="ARBA00023002"/>
    </source>
</evidence>
<dbReference type="CDD" id="cd05324">
    <property type="entry name" value="carb_red_PTCR-like_SDR_c"/>
    <property type="match status" value="1"/>
</dbReference>
<dbReference type="InterPro" id="IPR002347">
    <property type="entry name" value="SDR_fam"/>
</dbReference>
<reference evidence="5 6" key="1">
    <citation type="submission" date="2018-11" db="EMBL/GenBank/DDBJ databases">
        <authorList>
            <person name="Zhou Z."/>
            <person name="Wang G."/>
        </authorList>
    </citation>
    <scope>NUCLEOTIDE SEQUENCE [LARGE SCALE GENOMIC DNA]</scope>
    <source>
        <strain evidence="5 6">KCTC42998</strain>
    </source>
</reference>
<dbReference type="RefSeq" id="WP_124903827.1">
    <property type="nucleotide sequence ID" value="NZ_RQJP01000001.1"/>
</dbReference>
<keyword evidence="3" id="KW-0560">Oxidoreductase</keyword>
<evidence type="ECO:0000256" key="2">
    <source>
        <dbReference type="ARBA" id="ARBA00022857"/>
    </source>
</evidence>
<evidence type="ECO:0000313" key="5">
    <source>
        <dbReference type="EMBL" id="RRB17326.1"/>
    </source>
</evidence>
<organism evidence="5 6">
    <name type="scientific">Larkinella knui</name>
    <dbReference type="NCBI Taxonomy" id="2025310"/>
    <lineage>
        <taxon>Bacteria</taxon>
        <taxon>Pseudomonadati</taxon>
        <taxon>Bacteroidota</taxon>
        <taxon>Cytophagia</taxon>
        <taxon>Cytophagales</taxon>
        <taxon>Spirosomataceae</taxon>
        <taxon>Larkinella</taxon>
    </lineage>
</organism>
<dbReference type="PRINTS" id="PR00081">
    <property type="entry name" value="GDHRDH"/>
</dbReference>
<dbReference type="PANTHER" id="PTHR43490:SF99">
    <property type="entry name" value="SHORT-CHAIN DEHYDROGENASE_REDUCTASE"/>
    <property type="match status" value="1"/>
</dbReference>
<name>A0A3P1CVZ5_9BACT</name>
<dbReference type="AlphaFoldDB" id="A0A3P1CVZ5"/>
<keyword evidence="2" id="KW-0521">NADP</keyword>